<dbReference type="InterPro" id="IPR003723">
    <property type="entry name" value="Precorrin-6x_reduct"/>
</dbReference>
<evidence type="ECO:0000256" key="2">
    <source>
        <dbReference type="ARBA" id="ARBA00022573"/>
    </source>
</evidence>
<dbReference type="NCBIfam" id="NF005968">
    <property type="entry name" value="PRK08057.1-2"/>
    <property type="match status" value="1"/>
</dbReference>
<evidence type="ECO:0000313" key="4">
    <source>
        <dbReference type="EMBL" id="MCX2561040.1"/>
    </source>
</evidence>
<evidence type="ECO:0000313" key="5">
    <source>
        <dbReference type="Proteomes" id="UP001526446"/>
    </source>
</evidence>
<dbReference type="NCBIfam" id="TIGR00715">
    <property type="entry name" value="precor6x_red"/>
    <property type="match status" value="1"/>
</dbReference>
<organism evidence="4 5">
    <name type="scientific">Acetobacter farinalis</name>
    <dbReference type="NCBI Taxonomy" id="1260984"/>
    <lineage>
        <taxon>Bacteria</taxon>
        <taxon>Pseudomonadati</taxon>
        <taxon>Pseudomonadota</taxon>
        <taxon>Alphaproteobacteria</taxon>
        <taxon>Acetobacterales</taxon>
        <taxon>Acetobacteraceae</taxon>
        <taxon>Acetobacter</taxon>
    </lineage>
</organism>
<dbReference type="PANTHER" id="PTHR36925">
    <property type="entry name" value="COBALT-PRECORRIN-6A REDUCTASE"/>
    <property type="match status" value="1"/>
</dbReference>
<keyword evidence="3 4" id="KW-0560">Oxidoreductase</keyword>
<accession>A0ABT3Q6X8</accession>
<dbReference type="PROSITE" id="PS51014">
    <property type="entry name" value="COBK_CBIJ"/>
    <property type="match status" value="1"/>
</dbReference>
<dbReference type="PANTHER" id="PTHR36925:SF1">
    <property type="entry name" value="COBALT-PRECORRIN-6A REDUCTASE"/>
    <property type="match status" value="1"/>
</dbReference>
<dbReference type="GO" id="GO:0016491">
    <property type="term" value="F:oxidoreductase activity"/>
    <property type="evidence" value="ECO:0007669"/>
    <property type="project" value="UniProtKB-KW"/>
</dbReference>
<protein>
    <submittedName>
        <fullName evidence="4">Cobalt-precorrin-6A reductase</fullName>
        <ecNumber evidence="4">1.3.1.106</ecNumber>
    </submittedName>
</protein>
<name>A0ABT3Q6X8_9PROT</name>
<dbReference type="RefSeq" id="WP_194300400.1">
    <property type="nucleotide sequence ID" value="NZ_JAPIUX010000004.1"/>
</dbReference>
<dbReference type="EC" id="1.3.1.106" evidence="4"/>
<dbReference type="Pfam" id="PF02571">
    <property type="entry name" value="CbiJ"/>
    <property type="match status" value="1"/>
</dbReference>
<evidence type="ECO:0000256" key="3">
    <source>
        <dbReference type="ARBA" id="ARBA00023002"/>
    </source>
</evidence>
<reference evidence="4 5" key="1">
    <citation type="submission" date="2022-11" db="EMBL/GenBank/DDBJ databases">
        <title>Genome sequencing of Acetobacter type strain.</title>
        <authorList>
            <person name="Heo J."/>
            <person name="Lee D."/>
            <person name="Han B.-H."/>
            <person name="Hong S.-B."/>
            <person name="Kwon S.-W."/>
        </authorList>
    </citation>
    <scope>NUCLEOTIDE SEQUENCE [LARGE SCALE GENOMIC DNA]</scope>
    <source>
        <strain evidence="4 5">KACC 21251</strain>
    </source>
</reference>
<sequence length="268" mass="28726">MLSCAQTTPIPVLILGGTTEASALCRLLASLPAFAPTLSLAGVTKAPHLPDLPVRIGGFGGVRGLRDWLAEKAIQAVIDATHPFAATMSQNAATACAQSALPLLRLERPGWRPTAEDTWLSVPTLNDAASMLADPEHYGRRPLRIFLTTGRKDLAPFRNAPQHSYLLRSIDAPDPACLPPHTVCLSARGPFDYAAETALMQAHGIELLVTKNSGGDATFPKLLAARTLRCPVIMIKRPPHPACPVVHTAEEAIMWLHTHQAASTLREV</sequence>
<keyword evidence="2" id="KW-0169">Cobalamin biosynthesis</keyword>
<dbReference type="EMBL" id="JAPIUX010000004">
    <property type="protein sequence ID" value="MCX2561040.1"/>
    <property type="molecule type" value="Genomic_DNA"/>
</dbReference>
<proteinExistence type="predicted"/>
<keyword evidence="5" id="KW-1185">Reference proteome</keyword>
<comment type="pathway">
    <text evidence="1">Cofactor biosynthesis; adenosylcobalamin biosynthesis.</text>
</comment>
<dbReference type="Proteomes" id="UP001526446">
    <property type="component" value="Unassembled WGS sequence"/>
</dbReference>
<comment type="caution">
    <text evidence="4">The sequence shown here is derived from an EMBL/GenBank/DDBJ whole genome shotgun (WGS) entry which is preliminary data.</text>
</comment>
<gene>
    <name evidence="4" type="ORF">OQ252_06460</name>
</gene>
<evidence type="ECO:0000256" key="1">
    <source>
        <dbReference type="ARBA" id="ARBA00004953"/>
    </source>
</evidence>